<comment type="caution">
    <text evidence="4">The sequence shown here is derived from an EMBL/GenBank/DDBJ whole genome shotgun (WGS) entry which is preliminary data.</text>
</comment>
<keyword evidence="5" id="KW-1185">Reference proteome</keyword>
<dbReference type="EMBL" id="JAVDQG010000006">
    <property type="protein sequence ID" value="MDR6226761.1"/>
    <property type="molecule type" value="Genomic_DNA"/>
</dbReference>
<evidence type="ECO:0000313" key="5">
    <source>
        <dbReference type="Proteomes" id="UP001185012"/>
    </source>
</evidence>
<name>A0ABU1IPV4_9BACL</name>
<evidence type="ECO:0000259" key="3">
    <source>
        <dbReference type="Pfam" id="PF14535"/>
    </source>
</evidence>
<keyword evidence="1" id="KW-0547">Nucleotide-binding</keyword>
<sequence length="438" mass="48887">MFQRDLETLDRTRLEALQGERLKKTVERVYHLVPFYRQQLDRAGVKPDSIQHVDDVRRLPFTTKADLREQYPFGLFAVEQEEVARIHASSGTRGKPTVVGYTKGDLERWAEVCARAIVTAGGRPGDVFHNAYGYGLFTGGLGMHEGAQRLGMTVIPVSGGNRSRQITLIRDFQPRGIAGTPSFILSLGEAMIESGHDPRKMKLSYGIFGAEPWSEAMRTALEEMWGIDALDIYGLSEVIGPGVSMECREGKDGLHIAEDHFLAEVVDPETGESLPEGEAGELVFTSLTKEAFPVLRYRTGDIAPLTRERCRCGRTHARMSRIKGRLDDMLIIRGVNIFPSEVESVVVQVEELSPHYQVVLTRTGAMDGLTLEVEVSPDWLDRQGGMFDPLQENSRRLHDRIQGRLKEALGISAEVALKSPRTLPRSEGKAVRLVDRRH</sequence>
<comment type="pathway">
    <text evidence="1">Aromatic compound metabolism; phenylacetate degradation.</text>
</comment>
<dbReference type="InterPro" id="IPR000873">
    <property type="entry name" value="AMP-dep_synth/lig_dom"/>
</dbReference>
<comment type="function">
    <text evidence="1">Catalyzes the activation of phenylacetic acid (PA) to phenylacetyl-CoA (PA-CoA).</text>
</comment>
<dbReference type="InterPro" id="IPR042099">
    <property type="entry name" value="ANL_N_sf"/>
</dbReference>
<dbReference type="PANTHER" id="PTHR43845">
    <property type="entry name" value="BLR5969 PROTEIN"/>
    <property type="match status" value="1"/>
</dbReference>
<dbReference type="Proteomes" id="UP001185012">
    <property type="component" value="Unassembled WGS sequence"/>
</dbReference>
<dbReference type="InterPro" id="IPR028154">
    <property type="entry name" value="AMP-dep_Lig_C"/>
</dbReference>
<dbReference type="Pfam" id="PF00501">
    <property type="entry name" value="AMP-binding"/>
    <property type="match status" value="1"/>
</dbReference>
<comment type="catalytic activity">
    <reaction evidence="1">
        <text>2-phenylacetate + ATP + CoA = phenylacetyl-CoA + AMP + diphosphate</text>
        <dbReference type="Rhea" id="RHEA:20956"/>
        <dbReference type="ChEBI" id="CHEBI:18401"/>
        <dbReference type="ChEBI" id="CHEBI:30616"/>
        <dbReference type="ChEBI" id="CHEBI:33019"/>
        <dbReference type="ChEBI" id="CHEBI:57287"/>
        <dbReference type="ChEBI" id="CHEBI:57390"/>
        <dbReference type="ChEBI" id="CHEBI:456215"/>
        <dbReference type="EC" id="6.2.1.30"/>
    </reaction>
</comment>
<dbReference type="InterPro" id="IPR045851">
    <property type="entry name" value="AMP-bd_C_sf"/>
</dbReference>
<evidence type="ECO:0000256" key="1">
    <source>
        <dbReference type="PIRNR" id="PIRNR006444"/>
    </source>
</evidence>
<dbReference type="EC" id="6.2.1.30" evidence="1"/>
<protein>
    <recommendedName>
        <fullName evidence="1">Phenylacetate-coenzyme A ligase</fullName>
        <ecNumber evidence="1">6.2.1.30</ecNumber>
    </recommendedName>
    <alternativeName>
        <fullName evidence="1">Phenylacetyl-CoA ligase</fullName>
    </alternativeName>
</protein>
<accession>A0ABU1IPV4</accession>
<reference evidence="4 5" key="1">
    <citation type="submission" date="2023-07" db="EMBL/GenBank/DDBJ databases">
        <title>Genomic Encyclopedia of Type Strains, Phase IV (KMG-IV): sequencing the most valuable type-strain genomes for metagenomic binning, comparative biology and taxonomic classification.</title>
        <authorList>
            <person name="Goeker M."/>
        </authorList>
    </citation>
    <scope>NUCLEOTIDE SEQUENCE [LARGE SCALE GENOMIC DNA]</scope>
    <source>
        <strain evidence="4 5">DSM 45903</strain>
    </source>
</reference>
<dbReference type="InterPro" id="IPR011880">
    <property type="entry name" value="PA_CoA_ligase"/>
</dbReference>
<dbReference type="PIRSF" id="PIRSF006444">
    <property type="entry name" value="PaaK"/>
    <property type="match status" value="1"/>
</dbReference>
<keyword evidence="1 4" id="KW-0436">Ligase</keyword>
<dbReference type="CDD" id="cd05913">
    <property type="entry name" value="PaaK"/>
    <property type="match status" value="1"/>
</dbReference>
<evidence type="ECO:0000259" key="2">
    <source>
        <dbReference type="Pfam" id="PF00501"/>
    </source>
</evidence>
<dbReference type="PANTHER" id="PTHR43845:SF1">
    <property type="entry name" value="BLR5969 PROTEIN"/>
    <property type="match status" value="1"/>
</dbReference>
<feature type="domain" description="AMP-dependent synthetase/ligase" evidence="2">
    <location>
        <begin position="76"/>
        <end position="285"/>
    </location>
</feature>
<evidence type="ECO:0000313" key="4">
    <source>
        <dbReference type="EMBL" id="MDR6226761.1"/>
    </source>
</evidence>
<dbReference type="Pfam" id="PF14535">
    <property type="entry name" value="AMP-binding_C_2"/>
    <property type="match status" value="1"/>
</dbReference>
<dbReference type="RefSeq" id="WP_374709376.1">
    <property type="nucleotide sequence ID" value="NZ_JAVDQG010000006.1"/>
</dbReference>
<dbReference type="Gene3D" id="3.30.300.30">
    <property type="match status" value="1"/>
</dbReference>
<dbReference type="SUPFAM" id="SSF56801">
    <property type="entry name" value="Acetyl-CoA synthetase-like"/>
    <property type="match status" value="1"/>
</dbReference>
<gene>
    <name evidence="4" type="ORF">JOE21_002771</name>
</gene>
<dbReference type="GO" id="GO:0047475">
    <property type="term" value="F:phenylacetate-CoA ligase activity"/>
    <property type="evidence" value="ECO:0007669"/>
    <property type="project" value="UniProtKB-EC"/>
</dbReference>
<comment type="similarity">
    <text evidence="1">Belongs to the phenylacetyl-CoA ligase family.</text>
</comment>
<dbReference type="Gene3D" id="3.40.50.12780">
    <property type="entry name" value="N-terminal domain of ligase-like"/>
    <property type="match status" value="1"/>
</dbReference>
<organism evidence="4 5">
    <name type="scientific">Desmospora profundinema</name>
    <dbReference type="NCBI Taxonomy" id="1571184"/>
    <lineage>
        <taxon>Bacteria</taxon>
        <taxon>Bacillati</taxon>
        <taxon>Bacillota</taxon>
        <taxon>Bacilli</taxon>
        <taxon>Bacillales</taxon>
        <taxon>Thermoactinomycetaceae</taxon>
        <taxon>Desmospora</taxon>
    </lineage>
</organism>
<feature type="domain" description="AMP-dependent ligase C-terminal" evidence="3">
    <location>
        <begin position="334"/>
        <end position="437"/>
    </location>
</feature>
<proteinExistence type="inferred from homology"/>